<organism evidence="6 7">
    <name type="scientific">Sulfuriferula nivalis</name>
    <dbReference type="NCBI Taxonomy" id="2675298"/>
    <lineage>
        <taxon>Bacteria</taxon>
        <taxon>Pseudomonadati</taxon>
        <taxon>Pseudomonadota</taxon>
        <taxon>Betaproteobacteria</taxon>
        <taxon>Nitrosomonadales</taxon>
        <taxon>Sulfuricellaceae</taxon>
        <taxon>Sulfuriferula</taxon>
    </lineage>
</organism>
<dbReference type="InterPro" id="IPR036388">
    <property type="entry name" value="WH-like_DNA-bd_sf"/>
</dbReference>
<reference evidence="7" key="1">
    <citation type="submission" date="2019-11" db="EMBL/GenBank/DDBJ databases">
        <title>Isolation and characterization of a novel species in the genus Sulfuriferula.</title>
        <authorList>
            <person name="Mochizuki J."/>
            <person name="Kojima H."/>
            <person name="Fukui M."/>
        </authorList>
    </citation>
    <scope>NUCLEOTIDE SEQUENCE [LARGE SCALE GENOMIC DNA]</scope>
    <source>
        <strain evidence="7">SGTM</strain>
    </source>
</reference>
<dbReference type="Gene3D" id="3.40.190.290">
    <property type="match status" value="1"/>
</dbReference>
<dbReference type="Gene3D" id="1.10.10.10">
    <property type="entry name" value="Winged helix-like DNA-binding domain superfamily/Winged helix DNA-binding domain"/>
    <property type="match status" value="1"/>
</dbReference>
<dbReference type="GO" id="GO:0003700">
    <property type="term" value="F:DNA-binding transcription factor activity"/>
    <property type="evidence" value="ECO:0007669"/>
    <property type="project" value="InterPro"/>
</dbReference>
<comment type="similarity">
    <text evidence="1">Belongs to the LysR transcriptional regulatory family.</text>
</comment>
<dbReference type="KEGG" id="sniv:SFSGTM_12740"/>
<dbReference type="InterPro" id="IPR005119">
    <property type="entry name" value="LysR_subst-bd"/>
</dbReference>
<dbReference type="PANTHER" id="PTHR30126">
    <property type="entry name" value="HTH-TYPE TRANSCRIPTIONAL REGULATOR"/>
    <property type="match status" value="1"/>
</dbReference>
<keyword evidence="2" id="KW-0805">Transcription regulation</keyword>
<dbReference type="InterPro" id="IPR036390">
    <property type="entry name" value="WH_DNA-bd_sf"/>
</dbReference>
<dbReference type="SUPFAM" id="SSF53850">
    <property type="entry name" value="Periplasmic binding protein-like II"/>
    <property type="match status" value="1"/>
</dbReference>
<dbReference type="PROSITE" id="PS50931">
    <property type="entry name" value="HTH_LYSR"/>
    <property type="match status" value="1"/>
</dbReference>
<dbReference type="SUPFAM" id="SSF46785">
    <property type="entry name" value="Winged helix' DNA-binding domain"/>
    <property type="match status" value="1"/>
</dbReference>
<sequence length="271" mass="30140">MAEIEKQFGTPLFDRVGKSLRLNDMGRGLLPQAVDLLDRAHGVEDLLSGRLGYGNLSIGATLTIGNYLAPLIAVNFLQTYPESKINLSVHNTASMVEGLLGFNLDLGMVESSCSHPDLLVEPWLEDELVVFCAPGHRLAALDKVSLKDLMQEPWIMREKGSGTRELIEQALAKQYVYPKIRLELEHTEAIKRAVESGLGVGCISRLALRDAFRRGSLVPVEMPKLNLRRVFHFVMHKQKFQTAGIRDFLKECRAFTAGAATTDIIQLPYIP</sequence>
<evidence type="ECO:0000313" key="7">
    <source>
        <dbReference type="Proteomes" id="UP000463939"/>
    </source>
</evidence>
<keyword evidence="3" id="KW-0238">DNA-binding</keyword>
<accession>A0A809RFZ9</accession>
<dbReference type="Pfam" id="PF03466">
    <property type="entry name" value="LysR_substrate"/>
    <property type="match status" value="1"/>
</dbReference>
<name>A0A809RFZ9_9PROT</name>
<dbReference type="AlphaFoldDB" id="A0A809RFZ9"/>
<evidence type="ECO:0000256" key="4">
    <source>
        <dbReference type="ARBA" id="ARBA00023163"/>
    </source>
</evidence>
<evidence type="ECO:0000256" key="3">
    <source>
        <dbReference type="ARBA" id="ARBA00023125"/>
    </source>
</evidence>
<dbReference type="GO" id="GO:0000976">
    <property type="term" value="F:transcription cis-regulatory region binding"/>
    <property type="evidence" value="ECO:0007669"/>
    <property type="project" value="TreeGrafter"/>
</dbReference>
<keyword evidence="4" id="KW-0804">Transcription</keyword>
<protein>
    <submittedName>
        <fullName evidence="6">Transcriptional regulator</fullName>
    </submittedName>
</protein>
<dbReference type="PANTHER" id="PTHR30126:SF94">
    <property type="entry name" value="LYSR FAMILY TRANSCRIPTIONAL REGULATOR"/>
    <property type="match status" value="1"/>
</dbReference>
<gene>
    <name evidence="6" type="ORF">SFSGTM_12740</name>
</gene>
<dbReference type="InterPro" id="IPR000847">
    <property type="entry name" value="LysR_HTH_N"/>
</dbReference>
<evidence type="ECO:0000259" key="5">
    <source>
        <dbReference type="PROSITE" id="PS50931"/>
    </source>
</evidence>
<keyword evidence="7" id="KW-1185">Reference proteome</keyword>
<dbReference type="CDD" id="cd08420">
    <property type="entry name" value="PBP2_CysL_like"/>
    <property type="match status" value="1"/>
</dbReference>
<feature type="domain" description="HTH lysR-type" evidence="5">
    <location>
        <begin position="1"/>
        <end position="23"/>
    </location>
</feature>
<dbReference type="EMBL" id="AP021881">
    <property type="protein sequence ID" value="BBP00566.1"/>
    <property type="molecule type" value="Genomic_DNA"/>
</dbReference>
<dbReference type="Proteomes" id="UP000463939">
    <property type="component" value="Chromosome"/>
</dbReference>
<evidence type="ECO:0000313" key="6">
    <source>
        <dbReference type="EMBL" id="BBP00566.1"/>
    </source>
</evidence>
<evidence type="ECO:0000256" key="2">
    <source>
        <dbReference type="ARBA" id="ARBA00023015"/>
    </source>
</evidence>
<evidence type="ECO:0000256" key="1">
    <source>
        <dbReference type="ARBA" id="ARBA00009437"/>
    </source>
</evidence>
<proteinExistence type="inferred from homology"/>